<proteinExistence type="predicted"/>
<dbReference type="GO" id="GO:0046872">
    <property type="term" value="F:metal ion binding"/>
    <property type="evidence" value="ECO:0007669"/>
    <property type="project" value="UniProtKB-KW"/>
</dbReference>
<feature type="binding site" evidence="1">
    <location>
        <position position="60"/>
    </location>
    <ligand>
        <name>Mg(2+)</name>
        <dbReference type="ChEBI" id="CHEBI:18420"/>
        <label>1</label>
    </ligand>
</feature>
<dbReference type="OrthoDB" id="9814159at2"/>
<evidence type="ECO:0000313" key="3">
    <source>
        <dbReference type="Proteomes" id="UP000287394"/>
    </source>
</evidence>
<dbReference type="KEGG" id="ccot:CCAX7_41510"/>
<dbReference type="Gene3D" id="1.10.4080.10">
    <property type="entry name" value="ADP-ribosylation/Crystallin J1"/>
    <property type="match status" value="1"/>
</dbReference>
<reference evidence="2 3" key="1">
    <citation type="journal article" date="2019" name="Int. J. Syst. Evol. Microbiol.">
        <title>Capsulimonas corticalis gen. nov., sp. nov., an aerobic capsulated bacterium, of a novel bacterial order, Capsulimonadales ord. nov., of the class Armatimonadia of the phylum Armatimonadetes.</title>
        <authorList>
            <person name="Li J."/>
            <person name="Kudo C."/>
            <person name="Tonouchi A."/>
        </authorList>
    </citation>
    <scope>NUCLEOTIDE SEQUENCE [LARGE SCALE GENOMIC DNA]</scope>
    <source>
        <strain evidence="2 3">AX-7</strain>
    </source>
</reference>
<dbReference type="AlphaFoldDB" id="A0A402CY15"/>
<evidence type="ECO:0000256" key="1">
    <source>
        <dbReference type="PIRSR" id="PIRSR605502-1"/>
    </source>
</evidence>
<feature type="binding site" evidence="1">
    <location>
        <position position="266"/>
    </location>
    <ligand>
        <name>Mg(2+)</name>
        <dbReference type="ChEBI" id="CHEBI:18420"/>
        <label>1</label>
    </ligand>
</feature>
<dbReference type="Proteomes" id="UP000287394">
    <property type="component" value="Chromosome"/>
</dbReference>
<dbReference type="EMBL" id="AP025739">
    <property type="protein sequence ID" value="BDI32100.1"/>
    <property type="molecule type" value="Genomic_DNA"/>
</dbReference>
<dbReference type="InterPro" id="IPR036705">
    <property type="entry name" value="Ribosyl_crysJ1_sf"/>
</dbReference>
<dbReference type="SUPFAM" id="SSF101478">
    <property type="entry name" value="ADP-ribosylglycohydrolase"/>
    <property type="match status" value="1"/>
</dbReference>
<evidence type="ECO:0000313" key="2">
    <source>
        <dbReference type="EMBL" id="BDI32100.1"/>
    </source>
</evidence>
<comment type="cofactor">
    <cofactor evidence="1">
        <name>Mg(2+)</name>
        <dbReference type="ChEBI" id="CHEBI:18420"/>
    </cofactor>
    <text evidence="1">Binds 2 magnesium ions per subunit.</text>
</comment>
<protein>
    <submittedName>
        <fullName evidence="2">Uncharacterized protein</fullName>
    </submittedName>
</protein>
<dbReference type="Pfam" id="PF03747">
    <property type="entry name" value="ADP_ribosyl_GH"/>
    <property type="match status" value="1"/>
</dbReference>
<gene>
    <name evidence="2" type="ORF">CCAX7_41510</name>
</gene>
<dbReference type="InterPro" id="IPR005502">
    <property type="entry name" value="Ribosyl_crysJ1"/>
</dbReference>
<name>A0A402CY15_9BACT</name>
<keyword evidence="1" id="KW-0460">Magnesium</keyword>
<feature type="binding site" evidence="1">
    <location>
        <position position="59"/>
    </location>
    <ligand>
        <name>Mg(2+)</name>
        <dbReference type="ChEBI" id="CHEBI:18420"/>
        <label>1</label>
    </ligand>
</feature>
<feature type="binding site" evidence="1">
    <location>
        <position position="268"/>
    </location>
    <ligand>
        <name>Mg(2+)</name>
        <dbReference type="ChEBI" id="CHEBI:18420"/>
        <label>1</label>
    </ligand>
</feature>
<sequence>MQTTSSPARPAIRRLRDRVMGCWLGKAVGGTLGMPFEGWDGPLDLDFYRPVPTEMLPNDDLDLQVVWACALDKMETIAVDRHVLAQAWLDHVEFPWDEYGVAIRNLKLGLKAPLSGEYDNYFVHGMGAPIRSEIWACLAPGDPATAAAYAYEDGCVDHAGDGVWGEMFLAALESAAFVESDPDILLDEALSILPPESVTGRAVADTRLWYRELRDWRAVREQIIASYGSDNFTYAPMNIAFTILGWLASEGDFSQAICIAVNCGKDTDCTGATVGSLMGIIDPDGIPDKWLAPIGRNLVLSPGIVGLDAPDTLDSFTDLVLDLSARLAGKMPAARSYEQSTADLAFPVQRAFVDAFPTRDEPPVFDAPQTVMLPGNYARLRSSDFPKDTLLLRYEFSLGEAGETCVVANTRERSRVWLDGRFAFGRSGGEMVPSPHRAPGDQVTNLHLDAGRHELIVAMEKPAGGADLEWVVVVADGGTKIWRPWAFLPGHPSKAE</sequence>
<organism evidence="2 3">
    <name type="scientific">Capsulimonas corticalis</name>
    <dbReference type="NCBI Taxonomy" id="2219043"/>
    <lineage>
        <taxon>Bacteria</taxon>
        <taxon>Bacillati</taxon>
        <taxon>Armatimonadota</taxon>
        <taxon>Armatimonadia</taxon>
        <taxon>Capsulimonadales</taxon>
        <taxon>Capsulimonadaceae</taxon>
        <taxon>Capsulimonas</taxon>
    </lineage>
</organism>
<keyword evidence="3" id="KW-1185">Reference proteome</keyword>
<dbReference type="RefSeq" id="WP_119322203.1">
    <property type="nucleotide sequence ID" value="NZ_AP025739.1"/>
</dbReference>
<keyword evidence="1" id="KW-0479">Metal-binding</keyword>
<accession>A0A402CY15</accession>